<gene>
    <name evidence="2" type="ORF">CGLY_06460</name>
</gene>
<name>X5DSU0_9CORY</name>
<evidence type="ECO:0000256" key="1">
    <source>
        <dbReference type="SAM" id="SignalP"/>
    </source>
</evidence>
<accession>X5DSU0</accession>
<dbReference type="EMBL" id="CP006842">
    <property type="protein sequence ID" value="AHW63737.1"/>
    <property type="molecule type" value="Genomic_DNA"/>
</dbReference>
<protein>
    <submittedName>
        <fullName evidence="2">Putative secreted protein</fullName>
    </submittedName>
</protein>
<sequence length="249" mass="25318">MLSQFTRTSRIARTGRPARRISRAVSAVLAAVAVSTGASLAAAPAAHSAPALPGLPDLPIDNLGRPTPELLQQIEDFANSPDVPANVGDILKRVVSFFRGDGEPGVGLPENAPGFTQFGWPTLASNCIGGTSNAVGLAMGVPGPAELPLPGVPGGHVSFVFTALGTGTVAEKQNTGMRVHWVNINNGRIGQTELAYGGINPEGPATINGLADTGPGNVLALLEGGVTTNEEGAQGNCTFLPTAGIFNVR</sequence>
<dbReference type="eggNOG" id="ENOG5033SXJ">
    <property type="taxonomic scope" value="Bacteria"/>
</dbReference>
<proteinExistence type="predicted"/>
<dbReference type="STRING" id="1404245.CGLY_06460"/>
<organism evidence="2 3">
    <name type="scientific">Corynebacterium glyciniphilum AJ 3170</name>
    <dbReference type="NCBI Taxonomy" id="1404245"/>
    <lineage>
        <taxon>Bacteria</taxon>
        <taxon>Bacillati</taxon>
        <taxon>Actinomycetota</taxon>
        <taxon>Actinomycetes</taxon>
        <taxon>Mycobacteriales</taxon>
        <taxon>Corynebacteriaceae</taxon>
        <taxon>Corynebacterium</taxon>
    </lineage>
</organism>
<feature type="chain" id="PRO_5004955421" evidence="1">
    <location>
        <begin position="42"/>
        <end position="249"/>
    </location>
</feature>
<feature type="signal peptide" evidence="1">
    <location>
        <begin position="1"/>
        <end position="41"/>
    </location>
</feature>
<dbReference type="AlphaFoldDB" id="X5DSU0"/>
<dbReference type="Proteomes" id="UP000023703">
    <property type="component" value="Chromosome"/>
</dbReference>
<evidence type="ECO:0000313" key="2">
    <source>
        <dbReference type="EMBL" id="AHW63737.1"/>
    </source>
</evidence>
<keyword evidence="3" id="KW-1185">Reference proteome</keyword>
<keyword evidence="1" id="KW-0732">Signal</keyword>
<dbReference type="HOGENOM" id="CLU_073060_0_0_11"/>
<reference evidence="2 3" key="1">
    <citation type="journal article" date="2015" name="Int. J. Syst. Evol. Microbiol.">
        <title>Revisiting Corynebacterium glyciniphilum (ex Kubota et al., 1972) sp. nov., nom. rev., isolated from putrefied banana.</title>
        <authorList>
            <person name="Al-Dilaimi A."/>
            <person name="Bednarz H."/>
            <person name="Lomker A."/>
            <person name="Niehaus K."/>
            <person name="Kalinowski J."/>
            <person name="Ruckert C."/>
        </authorList>
    </citation>
    <scope>NUCLEOTIDE SEQUENCE [LARGE SCALE GENOMIC DNA]</scope>
    <source>
        <strain evidence="2">AJ 3170</strain>
    </source>
</reference>
<dbReference type="KEGG" id="cgy:CGLY_06460"/>
<evidence type="ECO:0000313" key="3">
    <source>
        <dbReference type="Proteomes" id="UP000023703"/>
    </source>
</evidence>